<keyword evidence="21" id="KW-1185">Reference proteome</keyword>
<comment type="caution">
    <text evidence="20">The sequence shown here is derived from an EMBL/GenBank/DDBJ whole genome shotgun (WGS) entry which is preliminary data.</text>
</comment>
<dbReference type="InterPro" id="IPR005702">
    <property type="entry name" value="Wzc-like_C"/>
</dbReference>
<dbReference type="InterPro" id="IPR025669">
    <property type="entry name" value="AAA_dom"/>
</dbReference>
<keyword evidence="6" id="KW-1003">Cell membrane</keyword>
<evidence type="ECO:0000256" key="12">
    <source>
        <dbReference type="ARBA" id="ARBA00022840"/>
    </source>
</evidence>
<sequence length="461" mass="47615">MELADYLTVLRKYWISILAVTLIGVLAAAGVSLLTTPTYTASTSVFLTVQSGDSAGELQQGSTYAENQVKSFAQVVTKPVVLDAVIKELSLPTTSTALAAQVTASVPTGTAIIEVQVVGTNPELTCQIAAAIGKQLIAAVGELSPAGTGSSPSVKATIIAPPVVPTSPTSPRVALNLALGALLGLLLGVGQAILRRQLDNTIVSEADATAATGRSVVGAVTFDPAASEHPLVFTDGAPSLRAEAYRRLRTNLQFLFVQAKSRSLVVTSSVAGEGKTTTALNLAFALADAGERVLLIDADLRLPKVASYLNLEGAAGLTTVLIGRAELRDVVQPASANLDVLPAGQLPPNPAELLGSDEMRSTLALASQAYGYVIIDCAPTLAVTDSALLAQMAGGALVVVGSRGVHRPELVASLAALESVDSNIMGLVLNKLRFDSGSGYGYRHYRQQYPARNADPGPQAR</sequence>
<evidence type="ECO:0000256" key="14">
    <source>
        <dbReference type="ARBA" id="ARBA00023136"/>
    </source>
</evidence>
<dbReference type="GO" id="GO:0005886">
    <property type="term" value="C:plasma membrane"/>
    <property type="evidence" value="ECO:0007669"/>
    <property type="project" value="UniProtKB-SubCell"/>
</dbReference>
<keyword evidence="14 17" id="KW-0472">Membrane</keyword>
<keyword evidence="11" id="KW-0418">Kinase</keyword>
<proteinExistence type="inferred from homology"/>
<dbReference type="PANTHER" id="PTHR32309">
    <property type="entry name" value="TYROSINE-PROTEIN KINASE"/>
    <property type="match status" value="1"/>
</dbReference>
<evidence type="ECO:0000256" key="9">
    <source>
        <dbReference type="ARBA" id="ARBA00022692"/>
    </source>
</evidence>
<evidence type="ECO:0000256" key="6">
    <source>
        <dbReference type="ARBA" id="ARBA00022475"/>
    </source>
</evidence>
<dbReference type="PANTHER" id="PTHR32309:SF13">
    <property type="entry name" value="FERRIC ENTEROBACTIN TRANSPORT PROTEIN FEPE"/>
    <property type="match status" value="1"/>
</dbReference>
<dbReference type="RefSeq" id="WP_098459251.1">
    <property type="nucleotide sequence ID" value="NZ_PDJC01000001.1"/>
</dbReference>
<organism evidence="20 21">
    <name type="scientific">Propionicimonas paludicola</name>
    <dbReference type="NCBI Taxonomy" id="185243"/>
    <lineage>
        <taxon>Bacteria</taxon>
        <taxon>Bacillati</taxon>
        <taxon>Actinomycetota</taxon>
        <taxon>Actinomycetes</taxon>
        <taxon>Propionibacteriales</taxon>
        <taxon>Nocardioidaceae</taxon>
        <taxon>Propionicimonas</taxon>
    </lineage>
</organism>
<dbReference type="GO" id="GO:0005524">
    <property type="term" value="F:ATP binding"/>
    <property type="evidence" value="ECO:0007669"/>
    <property type="project" value="UniProtKB-KW"/>
</dbReference>
<gene>
    <name evidence="20" type="ORF">ATK74_0156</name>
</gene>
<comment type="similarity">
    <text evidence="4">Belongs to the etk/wzc family.</text>
</comment>
<evidence type="ECO:0000313" key="20">
    <source>
        <dbReference type="EMBL" id="PFG15636.1"/>
    </source>
</evidence>
<name>A0A2A9CNB3_9ACTN</name>
<reference evidence="20 21" key="1">
    <citation type="submission" date="2017-10" db="EMBL/GenBank/DDBJ databases">
        <title>Sequencing the genomes of 1000 actinobacteria strains.</title>
        <authorList>
            <person name="Klenk H.-P."/>
        </authorList>
    </citation>
    <scope>NUCLEOTIDE SEQUENCE [LARGE SCALE GENOMIC DNA]</scope>
    <source>
        <strain evidence="20 21">DSM 15597</strain>
    </source>
</reference>
<feature type="domain" description="Polysaccharide chain length determinant N-terminal" evidence="18">
    <location>
        <begin position="2"/>
        <end position="89"/>
    </location>
</feature>
<keyword evidence="7" id="KW-0997">Cell inner membrane</keyword>
<keyword evidence="15" id="KW-0829">Tyrosine-protein kinase</keyword>
<keyword evidence="8" id="KW-0808">Transferase</keyword>
<keyword evidence="13 17" id="KW-1133">Transmembrane helix</keyword>
<keyword evidence="9 17" id="KW-0812">Transmembrane</keyword>
<dbReference type="Gene3D" id="3.40.50.300">
    <property type="entry name" value="P-loop containing nucleotide triphosphate hydrolases"/>
    <property type="match status" value="1"/>
</dbReference>
<protein>
    <recommendedName>
        <fullName evidence="5">non-specific protein-tyrosine kinase</fullName>
        <ecNumber evidence="5">2.7.10.2</ecNumber>
    </recommendedName>
</protein>
<keyword evidence="12" id="KW-0067">ATP-binding</keyword>
<evidence type="ECO:0000256" key="2">
    <source>
        <dbReference type="ARBA" id="ARBA00006683"/>
    </source>
</evidence>
<evidence type="ECO:0000256" key="7">
    <source>
        <dbReference type="ARBA" id="ARBA00022519"/>
    </source>
</evidence>
<dbReference type="CDD" id="cd05387">
    <property type="entry name" value="BY-kinase"/>
    <property type="match status" value="1"/>
</dbReference>
<accession>A0A2A9CNB3</accession>
<evidence type="ECO:0000256" key="17">
    <source>
        <dbReference type="SAM" id="Phobius"/>
    </source>
</evidence>
<dbReference type="SUPFAM" id="SSF52540">
    <property type="entry name" value="P-loop containing nucleoside triphosphate hydrolases"/>
    <property type="match status" value="1"/>
</dbReference>
<dbReference type="OrthoDB" id="9812433at2"/>
<evidence type="ECO:0000256" key="5">
    <source>
        <dbReference type="ARBA" id="ARBA00011903"/>
    </source>
</evidence>
<dbReference type="InterPro" id="IPR027417">
    <property type="entry name" value="P-loop_NTPase"/>
</dbReference>
<evidence type="ECO:0000259" key="19">
    <source>
        <dbReference type="Pfam" id="PF13614"/>
    </source>
</evidence>
<dbReference type="GO" id="GO:0004715">
    <property type="term" value="F:non-membrane spanning protein tyrosine kinase activity"/>
    <property type="evidence" value="ECO:0007669"/>
    <property type="project" value="UniProtKB-EC"/>
</dbReference>
<feature type="domain" description="AAA" evidence="19">
    <location>
        <begin position="269"/>
        <end position="389"/>
    </location>
</feature>
<evidence type="ECO:0000256" key="15">
    <source>
        <dbReference type="ARBA" id="ARBA00023137"/>
    </source>
</evidence>
<dbReference type="InterPro" id="IPR050445">
    <property type="entry name" value="Bact_polysacc_biosynth/exp"/>
</dbReference>
<dbReference type="InterPro" id="IPR003856">
    <property type="entry name" value="LPS_length_determ_N"/>
</dbReference>
<comment type="similarity">
    <text evidence="2">Belongs to the CpsC/CapA family.</text>
</comment>
<evidence type="ECO:0000313" key="21">
    <source>
        <dbReference type="Proteomes" id="UP000226079"/>
    </source>
</evidence>
<comment type="similarity">
    <text evidence="3">Belongs to the CpsD/CapB family.</text>
</comment>
<dbReference type="AlphaFoldDB" id="A0A2A9CNB3"/>
<dbReference type="NCBIfam" id="TIGR01007">
    <property type="entry name" value="eps_fam"/>
    <property type="match status" value="1"/>
</dbReference>
<comment type="catalytic activity">
    <reaction evidence="16">
        <text>L-tyrosyl-[protein] + ATP = O-phospho-L-tyrosyl-[protein] + ADP + H(+)</text>
        <dbReference type="Rhea" id="RHEA:10596"/>
        <dbReference type="Rhea" id="RHEA-COMP:10136"/>
        <dbReference type="Rhea" id="RHEA-COMP:20101"/>
        <dbReference type="ChEBI" id="CHEBI:15378"/>
        <dbReference type="ChEBI" id="CHEBI:30616"/>
        <dbReference type="ChEBI" id="CHEBI:46858"/>
        <dbReference type="ChEBI" id="CHEBI:61978"/>
        <dbReference type="ChEBI" id="CHEBI:456216"/>
        <dbReference type="EC" id="2.7.10.2"/>
    </reaction>
</comment>
<keyword evidence="10" id="KW-0547">Nucleotide-binding</keyword>
<evidence type="ECO:0000256" key="4">
    <source>
        <dbReference type="ARBA" id="ARBA00008883"/>
    </source>
</evidence>
<evidence type="ECO:0000256" key="10">
    <source>
        <dbReference type="ARBA" id="ARBA00022741"/>
    </source>
</evidence>
<evidence type="ECO:0000259" key="18">
    <source>
        <dbReference type="Pfam" id="PF02706"/>
    </source>
</evidence>
<dbReference type="EMBL" id="PDJC01000001">
    <property type="protein sequence ID" value="PFG15636.1"/>
    <property type="molecule type" value="Genomic_DNA"/>
</dbReference>
<evidence type="ECO:0000256" key="16">
    <source>
        <dbReference type="ARBA" id="ARBA00051245"/>
    </source>
</evidence>
<dbReference type="Pfam" id="PF02706">
    <property type="entry name" value="Wzz"/>
    <property type="match status" value="1"/>
</dbReference>
<comment type="subcellular location">
    <subcellularLocation>
        <location evidence="1">Cell inner membrane</location>
        <topology evidence="1">Multi-pass membrane protein</topology>
    </subcellularLocation>
</comment>
<evidence type="ECO:0000256" key="11">
    <source>
        <dbReference type="ARBA" id="ARBA00022777"/>
    </source>
</evidence>
<evidence type="ECO:0000256" key="1">
    <source>
        <dbReference type="ARBA" id="ARBA00004429"/>
    </source>
</evidence>
<evidence type="ECO:0000256" key="13">
    <source>
        <dbReference type="ARBA" id="ARBA00022989"/>
    </source>
</evidence>
<feature type="transmembrane region" description="Helical" evidence="17">
    <location>
        <begin position="13"/>
        <end position="34"/>
    </location>
</feature>
<evidence type="ECO:0000256" key="3">
    <source>
        <dbReference type="ARBA" id="ARBA00007316"/>
    </source>
</evidence>
<dbReference type="Proteomes" id="UP000226079">
    <property type="component" value="Unassembled WGS sequence"/>
</dbReference>
<dbReference type="Pfam" id="PF13614">
    <property type="entry name" value="AAA_31"/>
    <property type="match status" value="1"/>
</dbReference>
<dbReference type="EC" id="2.7.10.2" evidence="5"/>
<evidence type="ECO:0000256" key="8">
    <source>
        <dbReference type="ARBA" id="ARBA00022679"/>
    </source>
</evidence>